<evidence type="ECO:0000256" key="10">
    <source>
        <dbReference type="ARBA" id="ARBA00022884"/>
    </source>
</evidence>
<dbReference type="GO" id="GO:0034511">
    <property type="term" value="F:U3 snoRNA binding"/>
    <property type="evidence" value="ECO:0007669"/>
    <property type="project" value="InterPro"/>
</dbReference>
<feature type="repeat" description="WD" evidence="19">
    <location>
        <begin position="753"/>
        <end position="794"/>
    </location>
</feature>
<dbReference type="InterPro" id="IPR001680">
    <property type="entry name" value="WD40_rpt"/>
</dbReference>
<evidence type="ECO:0000313" key="23">
    <source>
        <dbReference type="EMBL" id="PKU38581.1"/>
    </source>
</evidence>
<comment type="function">
    <text evidence="14">Component of a nucleolar small nuclear ribonucleoprotein particle (snoRNP) thought to participate in the processing and modification of pre-ribosomal RNA (pre-rRNA). Part of the small subunit (SSU) processome, first precursor of the small eukaryotic ribosomal subunit. During the assembly of the SSU processome in the nucleolus, many ribosome biogenesis factors, an RNA chaperone and ribosomal proteins associate with the nascent pre-rRNA and work in concert to generate RNA folding, modifications, rearrangements and cleavage as well as targeted degradation of pre-ribosomal RNA by the RNA exosome.</text>
</comment>
<keyword evidence="4" id="KW-1017">Isopeptide bond</keyword>
<evidence type="ECO:0000256" key="4">
    <source>
        <dbReference type="ARBA" id="ARBA00022499"/>
    </source>
</evidence>
<evidence type="ECO:0000256" key="3">
    <source>
        <dbReference type="ARBA" id="ARBA00022481"/>
    </source>
</evidence>
<keyword evidence="6" id="KW-0597">Phosphoprotein</keyword>
<dbReference type="AlphaFoldDB" id="A0A2I0TXU2"/>
<feature type="domain" description="MROH2B-like HEAT-repeats" evidence="22">
    <location>
        <begin position="61"/>
        <end position="184"/>
    </location>
</feature>
<feature type="repeat" description="WD" evidence="19">
    <location>
        <begin position="711"/>
        <end position="752"/>
    </location>
</feature>
<accession>A0A2I0TXU2</accession>
<feature type="region of interest" description="Disordered" evidence="20">
    <location>
        <begin position="1"/>
        <end position="28"/>
    </location>
</feature>
<dbReference type="PROSITE" id="PS50082">
    <property type="entry name" value="WD_REPEATS_2"/>
    <property type="match status" value="5"/>
</dbReference>
<dbReference type="PANTHER" id="PTHR19865">
    <property type="entry name" value="U3 SMALL NUCLEOLAR RNA INTERACTING PROTEIN 2"/>
    <property type="match status" value="1"/>
</dbReference>
<evidence type="ECO:0000256" key="7">
    <source>
        <dbReference type="ARBA" id="ARBA00022574"/>
    </source>
</evidence>
<keyword evidence="5" id="KW-0698">rRNA processing</keyword>
<protein>
    <recommendedName>
        <fullName evidence="16">U3 small nucleolar RNA-interacting protein 2</fullName>
    </recommendedName>
    <alternativeName>
        <fullName evidence="18">RRP9 homolog</fullName>
    </alternativeName>
    <alternativeName>
        <fullName evidence="17">U3 small nucleolar ribonucleoprotein-associated 55 kDa protein</fullName>
    </alternativeName>
</protein>
<evidence type="ECO:0000256" key="20">
    <source>
        <dbReference type="SAM" id="MobiDB-lite"/>
    </source>
</evidence>
<dbReference type="InterPro" id="IPR020472">
    <property type="entry name" value="WD40_PAC1"/>
</dbReference>
<comment type="subcellular location">
    <subcellularLocation>
        <location evidence="1">Nucleus</location>
        <location evidence="1">Nucleolus</location>
    </subcellularLocation>
</comment>
<comment type="similarity">
    <text evidence="2">Belongs to the WD repeat RRP9 family.</text>
</comment>
<evidence type="ECO:0000256" key="18">
    <source>
        <dbReference type="ARBA" id="ARBA00077445"/>
    </source>
</evidence>
<dbReference type="FunFam" id="2.130.10.10:FF:000143">
    <property type="entry name" value="U3 small nucleolar RNA-interacting protein 2 isoform X2"/>
    <property type="match status" value="1"/>
</dbReference>
<dbReference type="GO" id="GO:0032040">
    <property type="term" value="C:small-subunit processome"/>
    <property type="evidence" value="ECO:0007669"/>
    <property type="project" value="TreeGrafter"/>
</dbReference>
<dbReference type="InterPro" id="IPR015943">
    <property type="entry name" value="WD40/YVTN_repeat-like_dom_sf"/>
</dbReference>
<feature type="repeat" description="WD" evidence="19">
    <location>
        <begin position="795"/>
        <end position="836"/>
    </location>
</feature>
<name>A0A2I0TXU2_LIMLA</name>
<dbReference type="InterPro" id="IPR019775">
    <property type="entry name" value="WD40_repeat_CS"/>
</dbReference>
<evidence type="ECO:0000256" key="11">
    <source>
        <dbReference type="ARBA" id="ARBA00022990"/>
    </source>
</evidence>
<comment type="subunit">
    <text evidence="15">Interacts specifically with the U3 small nucleolar RNA (U3 snoRNA). Binds a sub-fragment of the U3 snoRNA surrounding the B/C motif (3UBC). This association with the U3BC RNA is dependent on the binding of a protein called 15.5K to the box B/C motif. The association of the protein with the U3BC RNA was found to be also dependent on a conserved RNA structure that flanks the box B/C motif. Part of the small subunit (SSU) processome, composed of more than 70 proteins and the RNA chaperone small nucleolar RNA (snoRNA) U3.</text>
</comment>
<dbReference type="InterPro" id="IPR036322">
    <property type="entry name" value="WD40_repeat_dom_sf"/>
</dbReference>
<keyword evidence="13" id="KW-0687">Ribonucleoprotein</keyword>
<dbReference type="InterPro" id="IPR016024">
    <property type="entry name" value="ARM-type_fold"/>
</dbReference>
<dbReference type="PANTHER" id="PTHR19865:SF0">
    <property type="entry name" value="U3 SMALL NUCLEOLAR RNA-INTERACTING PROTEIN 2"/>
    <property type="match status" value="1"/>
</dbReference>
<organism evidence="23 24">
    <name type="scientific">Limosa lapponica baueri</name>
    <dbReference type="NCBI Taxonomy" id="1758121"/>
    <lineage>
        <taxon>Eukaryota</taxon>
        <taxon>Metazoa</taxon>
        <taxon>Chordata</taxon>
        <taxon>Craniata</taxon>
        <taxon>Vertebrata</taxon>
        <taxon>Euteleostomi</taxon>
        <taxon>Archelosauria</taxon>
        <taxon>Archosauria</taxon>
        <taxon>Dinosauria</taxon>
        <taxon>Saurischia</taxon>
        <taxon>Theropoda</taxon>
        <taxon>Coelurosauria</taxon>
        <taxon>Aves</taxon>
        <taxon>Neognathae</taxon>
        <taxon>Neoaves</taxon>
        <taxon>Charadriiformes</taxon>
        <taxon>Scolopacidae</taxon>
        <taxon>Limosa</taxon>
    </lineage>
</organism>
<evidence type="ECO:0000259" key="21">
    <source>
        <dbReference type="Pfam" id="PF21047"/>
    </source>
</evidence>
<dbReference type="PROSITE" id="PS00678">
    <property type="entry name" value="WD_REPEATS_1"/>
    <property type="match status" value="1"/>
</dbReference>
<dbReference type="OrthoDB" id="189968at2759"/>
<dbReference type="SUPFAM" id="SSF50978">
    <property type="entry name" value="WD40 repeat-like"/>
    <property type="match status" value="1"/>
</dbReference>
<gene>
    <name evidence="23" type="ORF">llap_11118</name>
</gene>
<evidence type="ECO:0000256" key="15">
    <source>
        <dbReference type="ARBA" id="ARBA00065513"/>
    </source>
</evidence>
<dbReference type="Pfam" id="PF21047">
    <property type="entry name" value="HEAT_Maestro"/>
    <property type="match status" value="1"/>
</dbReference>
<feature type="repeat" description="WD" evidence="19">
    <location>
        <begin position="658"/>
        <end position="699"/>
    </location>
</feature>
<dbReference type="CDD" id="cd00200">
    <property type="entry name" value="WD40"/>
    <property type="match status" value="1"/>
</dbReference>
<dbReference type="EMBL" id="KZ506708">
    <property type="protein sequence ID" value="PKU38581.1"/>
    <property type="molecule type" value="Genomic_DNA"/>
</dbReference>
<dbReference type="Proteomes" id="UP000233556">
    <property type="component" value="Unassembled WGS sequence"/>
</dbReference>
<proteinExistence type="inferred from homology"/>
<dbReference type="InterPro" id="IPR048465">
    <property type="entry name" value="Maestro-like_HEAT"/>
</dbReference>
<feature type="domain" description="Maestro-like HEAT-repeats" evidence="21">
    <location>
        <begin position="227"/>
        <end position="357"/>
    </location>
</feature>
<evidence type="ECO:0000256" key="8">
    <source>
        <dbReference type="ARBA" id="ARBA00022737"/>
    </source>
</evidence>
<dbReference type="PRINTS" id="PR00320">
    <property type="entry name" value="GPROTEINBRPT"/>
</dbReference>
<feature type="compositionally biased region" description="Basic and acidic residues" evidence="20">
    <location>
        <begin position="1"/>
        <end position="17"/>
    </location>
</feature>
<evidence type="ECO:0000256" key="19">
    <source>
        <dbReference type="PROSITE-ProRule" id="PRU00221"/>
    </source>
</evidence>
<evidence type="ECO:0000256" key="2">
    <source>
        <dbReference type="ARBA" id="ARBA00006777"/>
    </source>
</evidence>
<keyword evidence="9" id="KW-0832">Ubl conjugation</keyword>
<evidence type="ECO:0000256" key="6">
    <source>
        <dbReference type="ARBA" id="ARBA00022553"/>
    </source>
</evidence>
<evidence type="ECO:0000313" key="24">
    <source>
        <dbReference type="Proteomes" id="UP000233556"/>
    </source>
</evidence>
<dbReference type="Gene3D" id="2.130.10.10">
    <property type="entry name" value="YVTN repeat-like/Quinoprotein amine dehydrogenase"/>
    <property type="match status" value="1"/>
</dbReference>
<evidence type="ECO:0000256" key="5">
    <source>
        <dbReference type="ARBA" id="ARBA00022552"/>
    </source>
</evidence>
<keyword evidence="24" id="KW-1185">Reference proteome</keyword>
<dbReference type="SUPFAM" id="SSF48371">
    <property type="entry name" value="ARM repeat"/>
    <property type="match status" value="1"/>
</dbReference>
<keyword evidence="12" id="KW-0539">Nucleus</keyword>
<reference evidence="24" key="1">
    <citation type="submission" date="2017-11" db="EMBL/GenBank/DDBJ databases">
        <authorList>
            <person name="Lima N.C."/>
            <person name="Parody-Merino A.M."/>
            <person name="Battley P.F."/>
            <person name="Fidler A.E."/>
            <person name="Prosdocimi F."/>
        </authorList>
    </citation>
    <scope>NUCLEOTIDE SEQUENCE [LARGE SCALE GENOMIC DNA]</scope>
</reference>
<sequence>MERRPPSHPRQAWEEKGAAPAPSSRAKPYETCEVQPLQTDPGPSTLALDTEEKESLDIIQSRPKDEAQKLQFLDSICTICSTTSVHSTEWHKLYFCQLEVVETVEELLQEEPTDQLSSTVRQQAMLAITSMSRAKLLLQEKKSSLLHACFCSVFHLPPQDSRGPSAFLYSKTLAAMDSMLQTLIYSAGTLSILELQNILQLLLSFANSQLAVVQERAIARIARLAKFVTTCSLPQMFMKYLQPTDRVDIILIAIKSLRTPSATSIKVAALMVDVLVVNSAFQTGQVLNIVWAIYGNLPSITAVAARKSVERALLVLTNKHPTEVVTSLMQCSPTCNQVAGAMWKTMFSEPQAAKKVLQELLSKLMNQSLRKTSTSTKDNPRILSLAATRTISEILLHPTCLREVDAIFPRLFLALLFQVSFTTELMVQEVHIFWKEHQQDLLTPIRSAVKAMKELLCVMGFEKQMLAIEAQGGWDALLSTQTHLMGVRTVAREMMTTQRPLRHTLFCHLLELLSVEDPTWEMVAMTFFIEMLGSMDFGEDLARALELFPMYLQSQCLGMPGLVLQGILKLTERPDMARKTLVLLPDVMEQLQGDDSAVALSVLTNMLRLLEGKASSLTALALADKLRPFFDDLEQKGRLQRLVAKDVQLPDPASIRVLRGHQLPVTCLVISPDDKFIFSASKDGTVIKWDVESGKRLCVVPGGKKGTEERNMGHASHVLCMAISSDGKYLATGDRNKLIMIWDAATCKRLHIFTGHHDAVSGLSFRKGTHQLYSASHDRCVKVWDVAENAYVETLFGHQDVITGLDSLSRECCVTAGGRDGTVRLWKIPEESQLVFCGHQGSIDCIQLINEEHMVSGADDGSVALWGLTKKKPLALARQAHGMQNTQGLQEPYWISAVAALRNSDLLATGSHSASVKLWKCGEGFRKLEPLWDIPLVGFVNSLKFSATGDFLVAGVGQEHRLGRWWRIKEAKNSICIIPLRRRAAASSPEAPNGS</sequence>
<evidence type="ECO:0000256" key="16">
    <source>
        <dbReference type="ARBA" id="ARBA00074377"/>
    </source>
</evidence>
<keyword evidence="3" id="KW-0488">Methylation</keyword>
<evidence type="ECO:0000256" key="17">
    <source>
        <dbReference type="ARBA" id="ARBA00076054"/>
    </source>
</evidence>
<dbReference type="InterPro" id="IPR055408">
    <property type="entry name" value="HEAT_MROH2B-like"/>
</dbReference>
<keyword evidence="10" id="KW-0694">RNA-binding</keyword>
<keyword evidence="8" id="KW-0677">Repeat</keyword>
<feature type="repeat" description="WD" evidence="19">
    <location>
        <begin position="836"/>
        <end position="876"/>
    </location>
</feature>
<dbReference type="Pfam" id="PF00400">
    <property type="entry name" value="WD40"/>
    <property type="match status" value="6"/>
</dbReference>
<dbReference type="GO" id="GO:0006364">
    <property type="term" value="P:rRNA processing"/>
    <property type="evidence" value="ECO:0007669"/>
    <property type="project" value="UniProtKB-KW"/>
</dbReference>
<evidence type="ECO:0000256" key="12">
    <source>
        <dbReference type="ARBA" id="ARBA00023242"/>
    </source>
</evidence>
<evidence type="ECO:0000256" key="1">
    <source>
        <dbReference type="ARBA" id="ARBA00004604"/>
    </source>
</evidence>
<evidence type="ECO:0000256" key="14">
    <source>
        <dbReference type="ARBA" id="ARBA00055322"/>
    </source>
</evidence>
<keyword evidence="11" id="KW-0007">Acetylation</keyword>
<evidence type="ECO:0000259" key="22">
    <source>
        <dbReference type="Pfam" id="PF23210"/>
    </source>
</evidence>
<dbReference type="Pfam" id="PF23210">
    <property type="entry name" value="HEAT_Maestro_2"/>
    <property type="match status" value="1"/>
</dbReference>
<dbReference type="PROSITE" id="PS50294">
    <property type="entry name" value="WD_REPEATS_REGION"/>
    <property type="match status" value="3"/>
</dbReference>
<evidence type="ECO:0000256" key="13">
    <source>
        <dbReference type="ARBA" id="ARBA00023274"/>
    </source>
</evidence>
<keyword evidence="7 19" id="KW-0853">WD repeat</keyword>
<reference evidence="24" key="2">
    <citation type="submission" date="2017-12" db="EMBL/GenBank/DDBJ databases">
        <title>Genome sequence of the Bar-tailed Godwit (Limosa lapponica baueri).</title>
        <authorList>
            <person name="Lima N.C.B."/>
            <person name="Parody-Merino A.M."/>
            <person name="Battley P.F."/>
            <person name="Fidler A.E."/>
            <person name="Prosdocimi F."/>
        </authorList>
    </citation>
    <scope>NUCLEOTIDE SEQUENCE [LARGE SCALE GENOMIC DNA]</scope>
</reference>
<dbReference type="SMART" id="SM00320">
    <property type="entry name" value="WD40"/>
    <property type="match status" value="6"/>
</dbReference>
<dbReference type="InterPro" id="IPR039241">
    <property type="entry name" value="Rrp9-like"/>
</dbReference>
<evidence type="ECO:0000256" key="9">
    <source>
        <dbReference type="ARBA" id="ARBA00022843"/>
    </source>
</evidence>